<protein>
    <recommendedName>
        <fullName evidence="5">TFIIS central domain-containing protein</fullName>
    </recommendedName>
</protein>
<dbReference type="SMART" id="SM00510">
    <property type="entry name" value="TFS2M"/>
    <property type="match status" value="2"/>
</dbReference>
<evidence type="ECO:0000256" key="2">
    <source>
        <dbReference type="ARBA" id="ARBA00022771"/>
    </source>
</evidence>
<evidence type="ECO:0000313" key="7">
    <source>
        <dbReference type="Proteomes" id="UP000290289"/>
    </source>
</evidence>
<keyword evidence="3" id="KW-0862">Zinc</keyword>
<keyword evidence="1" id="KW-0479">Metal-binding</keyword>
<dbReference type="InterPro" id="IPR036575">
    <property type="entry name" value="TFIIS_cen_dom_sf"/>
</dbReference>
<dbReference type="EMBL" id="RDQH01000337">
    <property type="protein sequence ID" value="RXH83176.1"/>
    <property type="molecule type" value="Genomic_DNA"/>
</dbReference>
<sequence>MAMEAEVPGIGDVGCYAERQCPRCCKRKRKPQPSLVTPGALQVLPQDSVNRCDPSKVAAQLEAVLFENWGFNDQTLESTKKYSTLFSFLHTPAIKDFRRQVLLGQISPEQLVNMSTDELHRKYPLDDLCENCCKFTMKPLGTKLLMQKEHLPLGLEPCGTSVLEVLPRANTGSETLTTEEEKERSFARRFITFCLSKVSKETDEKYMDSVNACDPSKVAAQLEAVLFENWGFNDQTLLSTRKYSAVFSCLHRSAIKDFRRQVLLGEISPKQLVSMSPDEVYEMCKPRSDDTQICITRFH</sequence>
<dbReference type="InterPro" id="IPR003618">
    <property type="entry name" value="TFIIS_cen_dom"/>
</dbReference>
<accession>A0A498IIJ6</accession>
<dbReference type="Proteomes" id="UP000290289">
    <property type="component" value="Chromosome 11"/>
</dbReference>
<evidence type="ECO:0000313" key="6">
    <source>
        <dbReference type="EMBL" id="RXH83176.1"/>
    </source>
</evidence>
<proteinExistence type="predicted"/>
<dbReference type="GO" id="GO:0005634">
    <property type="term" value="C:nucleus"/>
    <property type="evidence" value="ECO:0007669"/>
    <property type="project" value="TreeGrafter"/>
</dbReference>
<keyword evidence="2" id="KW-0863">Zinc-finger</keyword>
<dbReference type="PANTHER" id="PTHR11477">
    <property type="entry name" value="TRANSCRIPTION FACTOR S-II ZINC FINGER DOMAIN-CONTAINING PROTEIN"/>
    <property type="match status" value="1"/>
</dbReference>
<evidence type="ECO:0000259" key="5">
    <source>
        <dbReference type="SMART" id="SM00510"/>
    </source>
</evidence>
<dbReference type="SUPFAM" id="SSF46942">
    <property type="entry name" value="Elongation factor TFIIS domain 2"/>
    <property type="match status" value="2"/>
</dbReference>
<organism evidence="6 7">
    <name type="scientific">Malus domestica</name>
    <name type="common">Apple</name>
    <name type="synonym">Pyrus malus</name>
    <dbReference type="NCBI Taxonomy" id="3750"/>
    <lineage>
        <taxon>Eukaryota</taxon>
        <taxon>Viridiplantae</taxon>
        <taxon>Streptophyta</taxon>
        <taxon>Embryophyta</taxon>
        <taxon>Tracheophyta</taxon>
        <taxon>Spermatophyta</taxon>
        <taxon>Magnoliopsida</taxon>
        <taxon>eudicotyledons</taxon>
        <taxon>Gunneridae</taxon>
        <taxon>Pentapetalae</taxon>
        <taxon>rosids</taxon>
        <taxon>fabids</taxon>
        <taxon>Rosales</taxon>
        <taxon>Rosaceae</taxon>
        <taxon>Amygdaloideae</taxon>
        <taxon>Maleae</taxon>
        <taxon>Malus</taxon>
    </lineage>
</organism>
<dbReference type="Gene3D" id="1.10.472.30">
    <property type="entry name" value="Transcription elongation factor S-II, central domain"/>
    <property type="match status" value="2"/>
</dbReference>
<feature type="domain" description="TFIIS central" evidence="5">
    <location>
        <begin position="25"/>
        <end position="131"/>
    </location>
</feature>
<evidence type="ECO:0000256" key="3">
    <source>
        <dbReference type="ARBA" id="ARBA00022833"/>
    </source>
</evidence>
<keyword evidence="7" id="KW-1185">Reference proteome</keyword>
<comment type="caution">
    <text evidence="6">The sequence shown here is derived from an EMBL/GenBank/DDBJ whole genome shotgun (WGS) entry which is preliminary data.</text>
</comment>
<dbReference type="PANTHER" id="PTHR11477:SF0">
    <property type="entry name" value="IP08861P-RELATED"/>
    <property type="match status" value="1"/>
</dbReference>
<name>A0A498IIJ6_MALDO</name>
<dbReference type="GO" id="GO:0008270">
    <property type="term" value="F:zinc ion binding"/>
    <property type="evidence" value="ECO:0007669"/>
    <property type="project" value="UniProtKB-KW"/>
</dbReference>
<evidence type="ECO:0000256" key="4">
    <source>
        <dbReference type="ARBA" id="ARBA00023242"/>
    </source>
</evidence>
<dbReference type="GO" id="GO:0006351">
    <property type="term" value="P:DNA-templated transcription"/>
    <property type="evidence" value="ECO:0007669"/>
    <property type="project" value="InterPro"/>
</dbReference>
<evidence type="ECO:0000256" key="1">
    <source>
        <dbReference type="ARBA" id="ARBA00022723"/>
    </source>
</evidence>
<gene>
    <name evidence="6" type="ORF">DVH24_003674</name>
</gene>
<keyword evidence="4" id="KW-0539">Nucleus</keyword>
<feature type="domain" description="TFIIS central" evidence="5">
    <location>
        <begin position="185"/>
        <end position="293"/>
    </location>
</feature>
<dbReference type="Pfam" id="PF07500">
    <property type="entry name" value="TFIIS_M"/>
    <property type="match status" value="2"/>
</dbReference>
<dbReference type="STRING" id="3750.A0A498IIJ6"/>
<reference evidence="6 7" key="1">
    <citation type="submission" date="2018-10" db="EMBL/GenBank/DDBJ databases">
        <title>A high-quality apple genome assembly.</title>
        <authorList>
            <person name="Hu J."/>
        </authorList>
    </citation>
    <scope>NUCLEOTIDE SEQUENCE [LARGE SCALE GENOMIC DNA]</scope>
    <source>
        <strain evidence="7">cv. HFTH1</strain>
        <tissue evidence="6">Young leaf</tissue>
    </source>
</reference>
<dbReference type="AlphaFoldDB" id="A0A498IIJ6"/>